<dbReference type="Gene3D" id="2.40.50.90">
    <property type="match status" value="1"/>
</dbReference>
<dbReference type="RefSeq" id="WP_377281837.1">
    <property type="nucleotide sequence ID" value="NZ_JBHRSI010000005.1"/>
</dbReference>
<dbReference type="Proteomes" id="UP001597237">
    <property type="component" value="Unassembled WGS sequence"/>
</dbReference>
<comment type="caution">
    <text evidence="3">The sequence shown here is derived from an EMBL/GenBank/DDBJ whole genome shotgun (WGS) entry which is preliminary data.</text>
</comment>
<dbReference type="EMBL" id="JBHUEY010000006">
    <property type="protein sequence ID" value="MFD1784872.1"/>
    <property type="molecule type" value="Genomic_DNA"/>
</dbReference>
<evidence type="ECO:0000313" key="3">
    <source>
        <dbReference type="EMBL" id="MFD1784872.1"/>
    </source>
</evidence>
<feature type="compositionally biased region" description="Low complexity" evidence="1">
    <location>
        <begin position="145"/>
        <end position="163"/>
    </location>
</feature>
<protein>
    <submittedName>
        <fullName evidence="3">Nuclease</fullName>
    </submittedName>
</protein>
<evidence type="ECO:0000313" key="4">
    <source>
        <dbReference type="Proteomes" id="UP001597237"/>
    </source>
</evidence>
<dbReference type="SUPFAM" id="SSF50199">
    <property type="entry name" value="Staphylococcal nuclease"/>
    <property type="match status" value="1"/>
</dbReference>
<name>A0ABW4N444_9CAUL</name>
<keyword evidence="2" id="KW-0732">Signal</keyword>
<evidence type="ECO:0000256" key="1">
    <source>
        <dbReference type="SAM" id="MobiDB-lite"/>
    </source>
</evidence>
<gene>
    <name evidence="3" type="ORF">ACFSC0_15830</name>
</gene>
<organism evidence="3 4">
    <name type="scientific">Phenylobacterium terrae</name>
    <dbReference type="NCBI Taxonomy" id="2665495"/>
    <lineage>
        <taxon>Bacteria</taxon>
        <taxon>Pseudomonadati</taxon>
        <taxon>Pseudomonadota</taxon>
        <taxon>Alphaproteobacteria</taxon>
        <taxon>Caulobacterales</taxon>
        <taxon>Caulobacteraceae</taxon>
        <taxon>Phenylobacterium</taxon>
    </lineage>
</organism>
<dbReference type="InterPro" id="IPR035437">
    <property type="entry name" value="SNase_OB-fold_sf"/>
</dbReference>
<sequence length="163" mass="16840">MLRPVLAGLAGLLLSAAAAHADPCTAIPDKGPMPAGLKRGATFSGKVTYVGDGDSLCVATGPRRDQWVEVRVADFYAPELASREGAAAKAALARIAEGKQATCKAQKRSWDRVVATCTIEGRSIAEHMRRAGISEGGRGQPTAASRSLSSTKSSGFGSSVARQ</sequence>
<feature type="region of interest" description="Disordered" evidence="1">
    <location>
        <begin position="129"/>
        <end position="163"/>
    </location>
</feature>
<keyword evidence="4" id="KW-1185">Reference proteome</keyword>
<feature type="chain" id="PRO_5047108896" evidence="2">
    <location>
        <begin position="22"/>
        <end position="163"/>
    </location>
</feature>
<accession>A0ABW4N444</accession>
<reference evidence="4" key="1">
    <citation type="journal article" date="2019" name="Int. J. Syst. Evol. Microbiol.">
        <title>The Global Catalogue of Microorganisms (GCM) 10K type strain sequencing project: providing services to taxonomists for standard genome sequencing and annotation.</title>
        <authorList>
            <consortium name="The Broad Institute Genomics Platform"/>
            <consortium name="The Broad Institute Genome Sequencing Center for Infectious Disease"/>
            <person name="Wu L."/>
            <person name="Ma J."/>
        </authorList>
    </citation>
    <scope>NUCLEOTIDE SEQUENCE [LARGE SCALE GENOMIC DNA]</scope>
    <source>
        <strain evidence="4">DFY28</strain>
    </source>
</reference>
<evidence type="ECO:0000256" key="2">
    <source>
        <dbReference type="SAM" id="SignalP"/>
    </source>
</evidence>
<feature type="signal peptide" evidence="2">
    <location>
        <begin position="1"/>
        <end position="21"/>
    </location>
</feature>
<proteinExistence type="predicted"/>